<evidence type="ECO:0000313" key="3">
    <source>
        <dbReference type="Proteomes" id="UP000660729"/>
    </source>
</evidence>
<name>A0A8H6RS76_9PEZI</name>
<gene>
    <name evidence="2" type="ORF">HII31_02715</name>
</gene>
<protein>
    <submittedName>
        <fullName evidence="2">Uncharacterized protein</fullName>
    </submittedName>
</protein>
<accession>A0A8H6RS76</accession>
<evidence type="ECO:0000313" key="2">
    <source>
        <dbReference type="EMBL" id="KAF7195953.1"/>
    </source>
</evidence>
<feature type="region of interest" description="Disordered" evidence="1">
    <location>
        <begin position="1"/>
        <end position="37"/>
    </location>
</feature>
<reference evidence="2" key="1">
    <citation type="submission" date="2020-04" db="EMBL/GenBank/DDBJ databases">
        <title>Draft genome resource of the tomato pathogen Pseudocercospora fuligena.</title>
        <authorList>
            <person name="Zaccaron A."/>
        </authorList>
    </citation>
    <scope>NUCLEOTIDE SEQUENCE</scope>
    <source>
        <strain evidence="2">PF001</strain>
    </source>
</reference>
<feature type="compositionally biased region" description="Low complexity" evidence="1">
    <location>
        <begin position="13"/>
        <end position="27"/>
    </location>
</feature>
<organism evidence="2 3">
    <name type="scientific">Pseudocercospora fuligena</name>
    <dbReference type="NCBI Taxonomy" id="685502"/>
    <lineage>
        <taxon>Eukaryota</taxon>
        <taxon>Fungi</taxon>
        <taxon>Dikarya</taxon>
        <taxon>Ascomycota</taxon>
        <taxon>Pezizomycotina</taxon>
        <taxon>Dothideomycetes</taxon>
        <taxon>Dothideomycetidae</taxon>
        <taxon>Mycosphaerellales</taxon>
        <taxon>Mycosphaerellaceae</taxon>
        <taxon>Pseudocercospora</taxon>
    </lineage>
</organism>
<feature type="non-terminal residue" evidence="2">
    <location>
        <position position="1"/>
    </location>
</feature>
<keyword evidence="3" id="KW-1185">Reference proteome</keyword>
<sequence length="119" mass="13596">STPIPPTIPVPPTTAAAASARRSASSSHSQGLGVSRGTAWLRRQYADTLMNEVDRRRRFAHWAREMRMQEKARGHQCSQLRQQKDIPDLKRIKCCRRARERHVHITKTAKHGLVKYSPC</sequence>
<proteinExistence type="predicted"/>
<dbReference type="EMBL" id="JABCIY010000033">
    <property type="protein sequence ID" value="KAF7195953.1"/>
    <property type="molecule type" value="Genomic_DNA"/>
</dbReference>
<dbReference type="AlphaFoldDB" id="A0A8H6RS76"/>
<comment type="caution">
    <text evidence="2">The sequence shown here is derived from an EMBL/GenBank/DDBJ whole genome shotgun (WGS) entry which is preliminary data.</text>
</comment>
<dbReference type="Proteomes" id="UP000660729">
    <property type="component" value="Unassembled WGS sequence"/>
</dbReference>
<feature type="compositionally biased region" description="Pro residues" evidence="1">
    <location>
        <begin position="1"/>
        <end position="12"/>
    </location>
</feature>
<evidence type="ECO:0000256" key="1">
    <source>
        <dbReference type="SAM" id="MobiDB-lite"/>
    </source>
</evidence>